<dbReference type="Proteomes" id="UP000887566">
    <property type="component" value="Unplaced"/>
</dbReference>
<name>A0A914VYE5_9BILA</name>
<accession>A0A914VYE5</accession>
<evidence type="ECO:0000256" key="1">
    <source>
        <dbReference type="SAM" id="MobiDB-lite"/>
    </source>
</evidence>
<sequence>MPAAVGADRSGSINGLIPYPTALDDPSAPGRIHGHTHTHPPSPPRQRTAITVAILFRRRKNVLNRFARKSARRADWSVKRDDDDYSDDTQSRSPEKWSARQSLRTNVDEAEPAVWSSR</sequence>
<protein>
    <submittedName>
        <fullName evidence="3">Uncharacterized protein</fullName>
    </submittedName>
</protein>
<evidence type="ECO:0000313" key="2">
    <source>
        <dbReference type="Proteomes" id="UP000887566"/>
    </source>
</evidence>
<dbReference type="WBParaSite" id="PSAMB.scaffold273size59796.g4192.t1">
    <property type="protein sequence ID" value="PSAMB.scaffold273size59796.g4192.t1"/>
    <property type="gene ID" value="PSAMB.scaffold273size59796.g4192"/>
</dbReference>
<organism evidence="2 3">
    <name type="scientific">Plectus sambesii</name>
    <dbReference type="NCBI Taxonomy" id="2011161"/>
    <lineage>
        <taxon>Eukaryota</taxon>
        <taxon>Metazoa</taxon>
        <taxon>Ecdysozoa</taxon>
        <taxon>Nematoda</taxon>
        <taxon>Chromadorea</taxon>
        <taxon>Plectida</taxon>
        <taxon>Plectina</taxon>
        <taxon>Plectoidea</taxon>
        <taxon>Plectidae</taxon>
        <taxon>Plectus</taxon>
    </lineage>
</organism>
<feature type="compositionally biased region" description="Basic and acidic residues" evidence="1">
    <location>
        <begin position="72"/>
        <end position="82"/>
    </location>
</feature>
<keyword evidence="2" id="KW-1185">Reference proteome</keyword>
<reference evidence="3" key="1">
    <citation type="submission" date="2022-11" db="UniProtKB">
        <authorList>
            <consortium name="WormBaseParasite"/>
        </authorList>
    </citation>
    <scope>IDENTIFICATION</scope>
</reference>
<feature type="compositionally biased region" description="Basic and acidic residues" evidence="1">
    <location>
        <begin position="89"/>
        <end position="98"/>
    </location>
</feature>
<feature type="region of interest" description="Disordered" evidence="1">
    <location>
        <begin position="69"/>
        <end position="118"/>
    </location>
</feature>
<evidence type="ECO:0000313" key="3">
    <source>
        <dbReference type="WBParaSite" id="PSAMB.scaffold273size59796.g4192.t1"/>
    </source>
</evidence>
<feature type="region of interest" description="Disordered" evidence="1">
    <location>
        <begin position="1"/>
        <end position="47"/>
    </location>
</feature>
<dbReference type="AlphaFoldDB" id="A0A914VYE5"/>
<proteinExistence type="predicted"/>